<feature type="domain" description="DXP reductoisomerase C-terminal" evidence="1">
    <location>
        <begin position="1"/>
        <end position="79"/>
    </location>
</feature>
<dbReference type="GO" id="GO:0051484">
    <property type="term" value="P:isopentenyl diphosphate biosynthetic process, methylerythritol 4-phosphate pathway involved in terpenoid biosynthetic process"/>
    <property type="evidence" value="ECO:0007669"/>
    <property type="project" value="TreeGrafter"/>
</dbReference>
<dbReference type="Pfam" id="PF13288">
    <property type="entry name" value="DXPR_C"/>
    <property type="match status" value="1"/>
</dbReference>
<accession>A0A382STC0</accession>
<dbReference type="Gene3D" id="1.10.1740.10">
    <property type="match status" value="1"/>
</dbReference>
<reference evidence="2" key="1">
    <citation type="submission" date="2018-05" db="EMBL/GenBank/DDBJ databases">
        <authorList>
            <person name="Lanie J.A."/>
            <person name="Ng W.-L."/>
            <person name="Kazmierczak K.M."/>
            <person name="Andrzejewski T.M."/>
            <person name="Davidsen T.M."/>
            <person name="Wayne K.J."/>
            <person name="Tettelin H."/>
            <person name="Glass J.I."/>
            <person name="Rusch D."/>
            <person name="Podicherti R."/>
            <person name="Tsui H.-C.T."/>
            <person name="Winkler M.E."/>
        </authorList>
    </citation>
    <scope>NUCLEOTIDE SEQUENCE</scope>
</reference>
<evidence type="ECO:0000313" key="2">
    <source>
        <dbReference type="EMBL" id="SVD12822.1"/>
    </source>
</evidence>
<dbReference type="InterPro" id="IPR036169">
    <property type="entry name" value="DXPR_C_sf"/>
</dbReference>
<sequence>PPDRESFPCLDLAFAAGRLGATAPAWLNAANEVAVEAFLEGRLPWVGIAEVLTDVLEDWPGLAADSIEAVLDADERAREVTSARLAGRP</sequence>
<dbReference type="GO" id="GO:0030604">
    <property type="term" value="F:1-deoxy-D-xylulose-5-phosphate reductoisomerase activity"/>
    <property type="evidence" value="ECO:0007669"/>
    <property type="project" value="InterPro"/>
</dbReference>
<organism evidence="2">
    <name type="scientific">marine metagenome</name>
    <dbReference type="NCBI Taxonomy" id="408172"/>
    <lineage>
        <taxon>unclassified sequences</taxon>
        <taxon>metagenomes</taxon>
        <taxon>ecological metagenomes</taxon>
    </lineage>
</organism>
<feature type="non-terminal residue" evidence="2">
    <location>
        <position position="1"/>
    </location>
</feature>
<dbReference type="InterPro" id="IPR026877">
    <property type="entry name" value="DXPR_C"/>
</dbReference>
<protein>
    <recommendedName>
        <fullName evidence="1">DXP reductoisomerase C-terminal domain-containing protein</fullName>
    </recommendedName>
</protein>
<dbReference type="PANTHER" id="PTHR30525">
    <property type="entry name" value="1-DEOXY-D-XYLULOSE 5-PHOSPHATE REDUCTOISOMERASE"/>
    <property type="match status" value="1"/>
</dbReference>
<dbReference type="EMBL" id="UINC01131242">
    <property type="protein sequence ID" value="SVD12822.1"/>
    <property type="molecule type" value="Genomic_DNA"/>
</dbReference>
<dbReference type="AlphaFoldDB" id="A0A382STC0"/>
<dbReference type="GO" id="GO:0030145">
    <property type="term" value="F:manganese ion binding"/>
    <property type="evidence" value="ECO:0007669"/>
    <property type="project" value="TreeGrafter"/>
</dbReference>
<name>A0A382STC0_9ZZZZ</name>
<dbReference type="PANTHER" id="PTHR30525:SF0">
    <property type="entry name" value="1-DEOXY-D-XYLULOSE 5-PHOSPHATE REDUCTOISOMERASE, CHLOROPLASTIC"/>
    <property type="match status" value="1"/>
</dbReference>
<gene>
    <name evidence="2" type="ORF">METZ01_LOCUS365676</name>
</gene>
<dbReference type="SUPFAM" id="SSF69055">
    <property type="entry name" value="1-deoxy-D-xylulose-5-phosphate reductoisomerase, C-terminal domain"/>
    <property type="match status" value="1"/>
</dbReference>
<proteinExistence type="predicted"/>
<dbReference type="InterPro" id="IPR003821">
    <property type="entry name" value="DXP_reductoisomerase"/>
</dbReference>
<dbReference type="GO" id="GO:0070402">
    <property type="term" value="F:NADPH binding"/>
    <property type="evidence" value="ECO:0007669"/>
    <property type="project" value="TreeGrafter"/>
</dbReference>
<evidence type="ECO:0000259" key="1">
    <source>
        <dbReference type="Pfam" id="PF13288"/>
    </source>
</evidence>